<organism evidence="5 6">
    <name type="scientific">Actinokineospora globicatena</name>
    <dbReference type="NCBI Taxonomy" id="103729"/>
    <lineage>
        <taxon>Bacteria</taxon>
        <taxon>Bacillati</taxon>
        <taxon>Actinomycetota</taxon>
        <taxon>Actinomycetes</taxon>
        <taxon>Pseudonocardiales</taxon>
        <taxon>Pseudonocardiaceae</taxon>
        <taxon>Actinokineospora</taxon>
    </lineage>
</organism>
<dbReference type="InterPro" id="IPR036291">
    <property type="entry name" value="NAD(P)-bd_dom_sf"/>
</dbReference>
<evidence type="ECO:0000313" key="6">
    <source>
        <dbReference type="Proteomes" id="UP001165042"/>
    </source>
</evidence>
<dbReference type="GO" id="GO:0016491">
    <property type="term" value="F:oxidoreductase activity"/>
    <property type="evidence" value="ECO:0007669"/>
    <property type="project" value="UniProtKB-KW"/>
</dbReference>
<dbReference type="RefSeq" id="WP_285613180.1">
    <property type="nucleotide sequence ID" value="NZ_BSSD01000013.1"/>
</dbReference>
<dbReference type="Gene3D" id="3.40.50.720">
    <property type="entry name" value="NAD(P)-binding Rossmann-like Domain"/>
    <property type="match status" value="1"/>
</dbReference>
<name>A0A9W6QSK9_9PSEU</name>
<gene>
    <name evidence="5" type="ORF">Aglo03_61820</name>
</gene>
<keyword evidence="2" id="KW-0560">Oxidoreductase</keyword>
<proteinExistence type="inferred from homology"/>
<evidence type="ECO:0000259" key="4">
    <source>
        <dbReference type="SMART" id="SM00822"/>
    </source>
</evidence>
<dbReference type="SMART" id="SM00822">
    <property type="entry name" value="PKS_KR"/>
    <property type="match status" value="1"/>
</dbReference>
<dbReference type="Proteomes" id="UP001165042">
    <property type="component" value="Unassembled WGS sequence"/>
</dbReference>
<evidence type="ECO:0000313" key="5">
    <source>
        <dbReference type="EMBL" id="GLW95366.1"/>
    </source>
</evidence>
<dbReference type="EMBL" id="BSSD01000013">
    <property type="protein sequence ID" value="GLW95366.1"/>
    <property type="molecule type" value="Genomic_DNA"/>
</dbReference>
<evidence type="ECO:0000256" key="2">
    <source>
        <dbReference type="ARBA" id="ARBA00023002"/>
    </source>
</evidence>
<feature type="domain" description="Ketoreductase" evidence="4">
    <location>
        <begin position="7"/>
        <end position="179"/>
    </location>
</feature>
<dbReference type="Pfam" id="PF00106">
    <property type="entry name" value="adh_short"/>
    <property type="match status" value="1"/>
</dbReference>
<dbReference type="SUPFAM" id="SSF51735">
    <property type="entry name" value="NAD(P)-binding Rossmann-fold domains"/>
    <property type="match status" value="1"/>
</dbReference>
<dbReference type="InterPro" id="IPR057326">
    <property type="entry name" value="KR_dom"/>
</dbReference>
<dbReference type="PRINTS" id="PR00080">
    <property type="entry name" value="SDRFAMILY"/>
</dbReference>
<keyword evidence="6" id="KW-1185">Reference proteome</keyword>
<dbReference type="AlphaFoldDB" id="A0A9W6QSK9"/>
<evidence type="ECO:0000256" key="3">
    <source>
        <dbReference type="RuleBase" id="RU000363"/>
    </source>
</evidence>
<sequence length="265" mass="28060">MQSFAGKVAVVTGAASGIGAALVAALVAEGAQVAASDVNEVEPRAGVRAYRLDVADRDAVYAHAAQVVADFGRVDLVVNNAGVALMGTVAQMSDDDLRWVMDIDFWGVVHGTRAFLPHLVATRGHLVNVSSVFGLIGVPTQSAYNAAKFAVRGFTESLRQEVSGVVGVTCVHPGGIKTAIARTARTSDPADRESFSRSLDRVAITSPERAARVILDGVRRDRARVLVGPDAYLIDLLPRLLGSWYQPLVRRVFSPSSAARRGSRG</sequence>
<protein>
    <submittedName>
        <fullName evidence="5">Short chain dehydrogenase/reductase</fullName>
    </submittedName>
</protein>
<dbReference type="PRINTS" id="PR00081">
    <property type="entry name" value="GDHRDH"/>
</dbReference>
<dbReference type="InterPro" id="IPR020904">
    <property type="entry name" value="Sc_DH/Rdtase_CS"/>
</dbReference>
<accession>A0A9W6QSK9</accession>
<comment type="similarity">
    <text evidence="1 3">Belongs to the short-chain dehydrogenases/reductases (SDR) family.</text>
</comment>
<dbReference type="InterPro" id="IPR002347">
    <property type="entry name" value="SDR_fam"/>
</dbReference>
<dbReference type="PANTHER" id="PTHR43391:SF82">
    <property type="entry name" value="OXIDOREDUCTASE SADH-RELATED"/>
    <property type="match status" value="1"/>
</dbReference>
<comment type="caution">
    <text evidence="5">The sequence shown here is derived from an EMBL/GenBank/DDBJ whole genome shotgun (WGS) entry which is preliminary data.</text>
</comment>
<dbReference type="PROSITE" id="PS00061">
    <property type="entry name" value="ADH_SHORT"/>
    <property type="match status" value="1"/>
</dbReference>
<reference evidence="5" key="1">
    <citation type="submission" date="2023-02" db="EMBL/GenBank/DDBJ databases">
        <title>Actinokineospora globicatena NBRC 15670.</title>
        <authorList>
            <person name="Ichikawa N."/>
            <person name="Sato H."/>
            <person name="Tonouchi N."/>
        </authorList>
    </citation>
    <scope>NUCLEOTIDE SEQUENCE</scope>
    <source>
        <strain evidence="5">NBRC 15670</strain>
    </source>
</reference>
<evidence type="ECO:0000256" key="1">
    <source>
        <dbReference type="ARBA" id="ARBA00006484"/>
    </source>
</evidence>
<dbReference type="PANTHER" id="PTHR43391">
    <property type="entry name" value="RETINOL DEHYDROGENASE-RELATED"/>
    <property type="match status" value="1"/>
</dbReference>